<dbReference type="Pfam" id="PF19870">
    <property type="entry name" value="DUF6343"/>
    <property type="match status" value="1"/>
</dbReference>
<proteinExistence type="predicted"/>
<evidence type="ECO:0000313" key="4">
    <source>
        <dbReference type="EMBL" id="MDI5974253.1"/>
    </source>
</evidence>
<feature type="transmembrane region" description="Helical" evidence="2">
    <location>
        <begin position="20"/>
        <end position="37"/>
    </location>
</feature>
<dbReference type="EMBL" id="JABXJJ020000066">
    <property type="protein sequence ID" value="MDI5974253.1"/>
    <property type="molecule type" value="Genomic_DNA"/>
</dbReference>
<organism evidence="4">
    <name type="scientific">Streptantibioticus silvisoli</name>
    <dbReference type="NCBI Taxonomy" id="2705255"/>
    <lineage>
        <taxon>Bacteria</taxon>
        <taxon>Bacillati</taxon>
        <taxon>Actinomycetota</taxon>
        <taxon>Actinomycetes</taxon>
        <taxon>Kitasatosporales</taxon>
        <taxon>Streptomycetaceae</taxon>
        <taxon>Streptantibioticus</taxon>
    </lineage>
</organism>
<evidence type="ECO:0000313" key="3">
    <source>
        <dbReference type="EMBL" id="MDI5967099.1"/>
    </source>
</evidence>
<dbReference type="Proteomes" id="UP001156398">
    <property type="component" value="Unassembled WGS sequence"/>
</dbReference>
<comment type="caution">
    <text evidence="4">The sequence shown here is derived from an EMBL/GenBank/DDBJ whole genome shotgun (WGS) entry which is preliminary data.</text>
</comment>
<feature type="region of interest" description="Disordered" evidence="1">
    <location>
        <begin position="71"/>
        <end position="95"/>
    </location>
</feature>
<name>A0AA90H530_9ACTN</name>
<keyword evidence="2" id="KW-0472">Membrane</keyword>
<evidence type="ECO:0000256" key="1">
    <source>
        <dbReference type="SAM" id="MobiDB-lite"/>
    </source>
</evidence>
<evidence type="ECO:0000256" key="2">
    <source>
        <dbReference type="SAM" id="Phobius"/>
    </source>
</evidence>
<keyword evidence="2" id="KW-1133">Transmembrane helix</keyword>
<keyword evidence="2" id="KW-0812">Transmembrane</keyword>
<dbReference type="InterPro" id="IPR045924">
    <property type="entry name" value="DUF6343"/>
</dbReference>
<dbReference type="AlphaFoldDB" id="A0AA90H530"/>
<feature type="compositionally biased region" description="Basic and acidic residues" evidence="1">
    <location>
        <begin position="81"/>
        <end position="95"/>
    </location>
</feature>
<keyword evidence="5" id="KW-1185">Reference proteome</keyword>
<accession>A0AA90H530</accession>
<reference evidence="4 5" key="1">
    <citation type="submission" date="2023-05" db="EMBL/GenBank/DDBJ databases">
        <title>Streptantibioticus silvisoli sp. nov., acidotolerant actinomycetes 1 from pine litter.</title>
        <authorList>
            <person name="Swiecimska M."/>
            <person name="Golinska P."/>
            <person name="Sangal V."/>
            <person name="Wachnowicz B."/>
            <person name="Goodfellow M."/>
        </authorList>
    </citation>
    <scope>NUCLEOTIDE SEQUENCE</scope>
    <source>
        <strain evidence="4">SL13</strain>
        <strain evidence="3 5">SL54</strain>
    </source>
</reference>
<dbReference type="EMBL" id="JAAGKO020000072">
    <property type="protein sequence ID" value="MDI5967099.1"/>
    <property type="molecule type" value="Genomic_DNA"/>
</dbReference>
<gene>
    <name evidence="3" type="ORF">POF43_030975</name>
    <name evidence="4" type="ORF">POF50_033755</name>
</gene>
<protein>
    <submittedName>
        <fullName evidence="4">DUF6343 family protein</fullName>
    </submittedName>
</protein>
<feature type="transmembrane region" description="Helical" evidence="2">
    <location>
        <begin position="43"/>
        <end position="62"/>
    </location>
</feature>
<sequence length="95" mass="9943">MRTGDEPISARSPLRLRLGLALFGAACAVVGVVAFAAAGHPGWAGVCGAVVLVALADAGLVVRRMRQGAHFQPGRDIPPYHPDESPPPPDRRTPR</sequence>
<evidence type="ECO:0000313" key="5">
    <source>
        <dbReference type="Proteomes" id="UP001156398"/>
    </source>
</evidence>